<dbReference type="InterPro" id="IPR012337">
    <property type="entry name" value="RNaseH-like_sf"/>
</dbReference>
<dbReference type="AlphaFoldDB" id="A0A1G2QTU1"/>
<feature type="domain" description="RNase H type-2" evidence="17">
    <location>
        <begin position="1"/>
        <end position="228"/>
    </location>
</feature>
<proteinExistence type="inferred from homology"/>
<dbReference type="PANTHER" id="PTHR10954:SF18">
    <property type="entry name" value="RIBONUCLEASE HII"/>
    <property type="match status" value="1"/>
</dbReference>
<dbReference type="GO" id="GO:0004523">
    <property type="term" value="F:RNA-DNA hybrid ribonuclease activity"/>
    <property type="evidence" value="ECO:0007669"/>
    <property type="project" value="UniProtKB-UniRule"/>
</dbReference>
<dbReference type="GO" id="GO:0043137">
    <property type="term" value="P:DNA replication, removal of RNA primer"/>
    <property type="evidence" value="ECO:0007669"/>
    <property type="project" value="TreeGrafter"/>
</dbReference>
<dbReference type="Proteomes" id="UP000178170">
    <property type="component" value="Unassembled WGS sequence"/>
</dbReference>
<comment type="cofactor">
    <cofactor evidence="2">
        <name>Mg(2+)</name>
        <dbReference type="ChEBI" id="CHEBI:18420"/>
    </cofactor>
</comment>
<evidence type="ECO:0000259" key="17">
    <source>
        <dbReference type="PROSITE" id="PS51975"/>
    </source>
</evidence>
<dbReference type="CDD" id="cd07182">
    <property type="entry name" value="RNase_HII_bacteria_HII_like"/>
    <property type="match status" value="1"/>
</dbReference>
<dbReference type="NCBIfam" id="NF000595">
    <property type="entry name" value="PRK00015.1-3"/>
    <property type="match status" value="1"/>
</dbReference>
<evidence type="ECO:0000313" key="18">
    <source>
        <dbReference type="EMBL" id="OHA63933.1"/>
    </source>
</evidence>
<comment type="cofactor">
    <cofactor evidence="14 15">
        <name>Mn(2+)</name>
        <dbReference type="ChEBI" id="CHEBI:29035"/>
    </cofactor>
    <cofactor evidence="14 15">
        <name>Mg(2+)</name>
        <dbReference type="ChEBI" id="CHEBI:18420"/>
    </cofactor>
    <text evidence="14 15">Manganese or magnesium. Binds 1 divalent metal ion per monomer in the absence of substrate. May bind a second metal ion after substrate binding.</text>
</comment>
<dbReference type="GO" id="GO:0003723">
    <property type="term" value="F:RNA binding"/>
    <property type="evidence" value="ECO:0007669"/>
    <property type="project" value="UniProtKB-UniRule"/>
</dbReference>
<evidence type="ECO:0000256" key="14">
    <source>
        <dbReference type="HAMAP-Rule" id="MF_00052"/>
    </source>
</evidence>
<comment type="catalytic activity">
    <reaction evidence="1 14 15 16">
        <text>Endonucleolytic cleavage to 5'-phosphomonoester.</text>
        <dbReference type="EC" id="3.1.26.4"/>
    </reaction>
</comment>
<evidence type="ECO:0000256" key="12">
    <source>
        <dbReference type="ARBA" id="ARBA00022801"/>
    </source>
</evidence>
<feature type="binding site" evidence="14 15">
    <location>
        <position position="6"/>
    </location>
    <ligand>
        <name>a divalent metal cation</name>
        <dbReference type="ChEBI" id="CHEBI:60240"/>
    </ligand>
</feature>
<keyword evidence="12 14" id="KW-0378">Hydrolase</keyword>
<dbReference type="PROSITE" id="PS51975">
    <property type="entry name" value="RNASE_H_2"/>
    <property type="match status" value="1"/>
</dbReference>
<protein>
    <recommendedName>
        <fullName evidence="7 14">Ribonuclease HII</fullName>
        <shortName evidence="14">RNase HII</shortName>
        <ecNumber evidence="6 14">3.1.26.4</ecNumber>
    </recommendedName>
</protein>
<evidence type="ECO:0000256" key="3">
    <source>
        <dbReference type="ARBA" id="ARBA00004065"/>
    </source>
</evidence>
<dbReference type="EC" id="3.1.26.4" evidence="6 14"/>
<dbReference type="Gene3D" id="3.30.420.10">
    <property type="entry name" value="Ribonuclease H-like superfamily/Ribonuclease H"/>
    <property type="match status" value="1"/>
</dbReference>
<dbReference type="GO" id="GO:0032299">
    <property type="term" value="C:ribonuclease H2 complex"/>
    <property type="evidence" value="ECO:0007669"/>
    <property type="project" value="TreeGrafter"/>
</dbReference>
<dbReference type="InterPro" id="IPR024567">
    <property type="entry name" value="RNase_HII/HIII_dom"/>
</dbReference>
<evidence type="ECO:0000256" key="4">
    <source>
        <dbReference type="ARBA" id="ARBA00004496"/>
    </source>
</evidence>
<comment type="function">
    <text evidence="3 14 16">Endonuclease that specifically degrades the RNA of RNA-DNA hybrids.</text>
</comment>
<dbReference type="InterPro" id="IPR001352">
    <property type="entry name" value="RNase_HII/HIII"/>
</dbReference>
<dbReference type="GO" id="GO:0005737">
    <property type="term" value="C:cytoplasm"/>
    <property type="evidence" value="ECO:0007669"/>
    <property type="project" value="UniProtKB-SubCell"/>
</dbReference>
<evidence type="ECO:0000313" key="19">
    <source>
        <dbReference type="Proteomes" id="UP000178170"/>
    </source>
</evidence>
<dbReference type="HAMAP" id="MF_00052_B">
    <property type="entry name" value="RNase_HII_B"/>
    <property type="match status" value="1"/>
</dbReference>
<evidence type="ECO:0000256" key="11">
    <source>
        <dbReference type="ARBA" id="ARBA00022759"/>
    </source>
</evidence>
<gene>
    <name evidence="14" type="primary">rnhB</name>
    <name evidence="18" type="ORF">A2843_01235</name>
</gene>
<evidence type="ECO:0000256" key="10">
    <source>
        <dbReference type="ARBA" id="ARBA00022723"/>
    </source>
</evidence>
<comment type="caution">
    <text evidence="14">Lacks conserved residue(s) required for the propagation of feature annotation.</text>
</comment>
<keyword evidence="11 14" id="KW-0255">Endonuclease</keyword>
<evidence type="ECO:0000256" key="1">
    <source>
        <dbReference type="ARBA" id="ARBA00000077"/>
    </source>
</evidence>
<evidence type="ECO:0000256" key="2">
    <source>
        <dbReference type="ARBA" id="ARBA00001946"/>
    </source>
</evidence>
<evidence type="ECO:0000256" key="7">
    <source>
        <dbReference type="ARBA" id="ARBA00019179"/>
    </source>
</evidence>
<evidence type="ECO:0000256" key="16">
    <source>
        <dbReference type="RuleBase" id="RU003515"/>
    </source>
</evidence>
<dbReference type="EMBL" id="MHTS01000024">
    <property type="protein sequence ID" value="OHA63933.1"/>
    <property type="molecule type" value="Genomic_DNA"/>
</dbReference>
<dbReference type="InterPro" id="IPR036397">
    <property type="entry name" value="RNaseH_sf"/>
</dbReference>
<sequence>MIVGIDEAGRGPLAGPVVAAAFTVLNPKFEYRNSKHVSGFVLGASNLQLRDSKLLSPKQRELIYEELCRNPDLEWGIGQVSEKQIDKINILQATRLAMKRAFWSLHRNLQRKLSKNSNIIKSSYSRKILYKYYDELVIVDGNILLDLPVAQKAVVKADATIFPCMAASIIAKVTRDHLMLKLHKKYPLYGFDRHKGYGTTFHLQALEKYGTSPIHRRSFSPIRQLTNF</sequence>
<keyword evidence="13 14" id="KW-0464">Manganese</keyword>
<dbReference type="InterPro" id="IPR022898">
    <property type="entry name" value="RNase_HII"/>
</dbReference>
<reference evidence="18 19" key="1">
    <citation type="journal article" date="2016" name="Nat. Commun.">
        <title>Thousands of microbial genomes shed light on interconnected biogeochemical processes in an aquifer system.</title>
        <authorList>
            <person name="Anantharaman K."/>
            <person name="Brown C.T."/>
            <person name="Hug L.A."/>
            <person name="Sharon I."/>
            <person name="Castelle C.J."/>
            <person name="Probst A.J."/>
            <person name="Thomas B.C."/>
            <person name="Singh A."/>
            <person name="Wilkins M.J."/>
            <person name="Karaoz U."/>
            <person name="Brodie E.L."/>
            <person name="Williams K.H."/>
            <person name="Hubbard S.S."/>
            <person name="Banfield J.F."/>
        </authorList>
    </citation>
    <scope>NUCLEOTIDE SEQUENCE [LARGE SCALE GENOMIC DNA]</scope>
</reference>
<feature type="binding site" evidence="14 15">
    <location>
        <position position="7"/>
    </location>
    <ligand>
        <name>a divalent metal cation</name>
        <dbReference type="ChEBI" id="CHEBI:60240"/>
    </ligand>
</feature>
<name>A0A1G2QTU1_9BACT</name>
<evidence type="ECO:0000256" key="5">
    <source>
        <dbReference type="ARBA" id="ARBA00007383"/>
    </source>
</evidence>
<dbReference type="GO" id="GO:0030145">
    <property type="term" value="F:manganese ion binding"/>
    <property type="evidence" value="ECO:0007669"/>
    <property type="project" value="UniProtKB-UniRule"/>
</dbReference>
<dbReference type="PANTHER" id="PTHR10954">
    <property type="entry name" value="RIBONUCLEASE H2 SUBUNIT A"/>
    <property type="match status" value="1"/>
</dbReference>
<dbReference type="Pfam" id="PF01351">
    <property type="entry name" value="RNase_HII"/>
    <property type="match status" value="1"/>
</dbReference>
<comment type="subcellular location">
    <subcellularLocation>
        <location evidence="4 14">Cytoplasm</location>
    </subcellularLocation>
</comment>
<evidence type="ECO:0000256" key="13">
    <source>
        <dbReference type="ARBA" id="ARBA00023211"/>
    </source>
</evidence>
<evidence type="ECO:0000256" key="6">
    <source>
        <dbReference type="ARBA" id="ARBA00012180"/>
    </source>
</evidence>
<accession>A0A1G2QTU1</accession>
<organism evidence="18 19">
    <name type="scientific">Candidatus Wildermuthbacteria bacterium RIFCSPHIGHO2_01_FULL_48_27b</name>
    <dbReference type="NCBI Taxonomy" id="1802447"/>
    <lineage>
        <taxon>Bacteria</taxon>
        <taxon>Candidatus Wildermuthiibacteriota</taxon>
    </lineage>
</organism>
<feature type="binding site" evidence="15">
    <location>
        <position position="140"/>
    </location>
    <ligand>
        <name>a divalent metal cation</name>
        <dbReference type="ChEBI" id="CHEBI:60240"/>
    </ligand>
</feature>
<keyword evidence="8 14" id="KW-0963">Cytoplasm</keyword>
<evidence type="ECO:0000256" key="8">
    <source>
        <dbReference type="ARBA" id="ARBA00022490"/>
    </source>
</evidence>
<evidence type="ECO:0000256" key="15">
    <source>
        <dbReference type="PROSITE-ProRule" id="PRU01319"/>
    </source>
</evidence>
<keyword evidence="9 14" id="KW-0540">Nuclease</keyword>
<dbReference type="SUPFAM" id="SSF53098">
    <property type="entry name" value="Ribonuclease H-like"/>
    <property type="match status" value="1"/>
</dbReference>
<comment type="caution">
    <text evidence="18">The sequence shown here is derived from an EMBL/GenBank/DDBJ whole genome shotgun (WGS) entry which is preliminary data.</text>
</comment>
<comment type="similarity">
    <text evidence="5 14 16">Belongs to the RNase HII family.</text>
</comment>
<evidence type="ECO:0000256" key="9">
    <source>
        <dbReference type="ARBA" id="ARBA00022722"/>
    </source>
</evidence>
<dbReference type="GO" id="GO:0006298">
    <property type="term" value="P:mismatch repair"/>
    <property type="evidence" value="ECO:0007669"/>
    <property type="project" value="TreeGrafter"/>
</dbReference>
<keyword evidence="10 14" id="KW-0479">Metal-binding</keyword>